<evidence type="ECO:0000256" key="2">
    <source>
        <dbReference type="ARBA" id="ARBA00022649"/>
    </source>
</evidence>
<evidence type="ECO:0000313" key="3">
    <source>
        <dbReference type="EMBL" id="BBO67306.1"/>
    </source>
</evidence>
<protein>
    <submittedName>
        <fullName evidence="3">Translation repressor RelE</fullName>
    </submittedName>
</protein>
<dbReference type="Proteomes" id="UP000427906">
    <property type="component" value="Chromosome"/>
</dbReference>
<dbReference type="RefSeq" id="WP_155315583.1">
    <property type="nucleotide sequence ID" value="NZ_AP021874.1"/>
</dbReference>
<reference evidence="3 4" key="1">
    <citation type="submission" date="2019-11" db="EMBL/GenBank/DDBJ databases">
        <title>Comparative genomics of hydrocarbon-degrading Desulfosarcina strains.</title>
        <authorList>
            <person name="Watanabe M."/>
            <person name="Kojima H."/>
            <person name="Fukui M."/>
        </authorList>
    </citation>
    <scope>NUCLEOTIDE SEQUENCE [LARGE SCALE GENOMIC DNA]</scope>
    <source>
        <strain evidence="3 4">PL12</strain>
    </source>
</reference>
<proteinExistence type="inferred from homology"/>
<comment type="similarity">
    <text evidence="1">Belongs to the RelE toxin family.</text>
</comment>
<dbReference type="SUPFAM" id="SSF143011">
    <property type="entry name" value="RelE-like"/>
    <property type="match status" value="1"/>
</dbReference>
<gene>
    <name evidence="3" type="ORF">DSCA_12360</name>
</gene>
<name>A0A5K7YE68_9BACT</name>
<dbReference type="PANTHER" id="PTHR35601">
    <property type="entry name" value="TOXIN RELE"/>
    <property type="match status" value="1"/>
</dbReference>
<sequence length="94" mass="10871">MTWSILYHHGVEEDLESIGPSAARRVVKAIDTKLTEQPMQFGAPLSGNLSDFRKLRVGDYRVVYQVHEKRVLVYVLAVGPRRDKEIYRMAVKRK</sequence>
<evidence type="ECO:0000313" key="4">
    <source>
        <dbReference type="Proteomes" id="UP000427906"/>
    </source>
</evidence>
<dbReference type="AlphaFoldDB" id="A0A5K7YE68"/>
<dbReference type="PANTHER" id="PTHR35601:SF1">
    <property type="entry name" value="TOXIN RELE"/>
    <property type="match status" value="1"/>
</dbReference>
<dbReference type="OrthoDB" id="5471511at2"/>
<organism evidence="3 4">
    <name type="scientific">Desulfosarcina alkanivorans</name>
    <dbReference type="NCBI Taxonomy" id="571177"/>
    <lineage>
        <taxon>Bacteria</taxon>
        <taxon>Pseudomonadati</taxon>
        <taxon>Thermodesulfobacteriota</taxon>
        <taxon>Desulfobacteria</taxon>
        <taxon>Desulfobacterales</taxon>
        <taxon>Desulfosarcinaceae</taxon>
        <taxon>Desulfosarcina</taxon>
    </lineage>
</organism>
<keyword evidence="4" id="KW-1185">Reference proteome</keyword>
<dbReference type="Gene3D" id="3.30.2310.20">
    <property type="entry name" value="RelE-like"/>
    <property type="match status" value="1"/>
</dbReference>
<dbReference type="NCBIfam" id="TIGR02385">
    <property type="entry name" value="RelE_StbE"/>
    <property type="match status" value="1"/>
</dbReference>
<dbReference type="InterPro" id="IPR007712">
    <property type="entry name" value="RelE/ParE_toxin"/>
</dbReference>
<evidence type="ECO:0000256" key="1">
    <source>
        <dbReference type="ARBA" id="ARBA00006226"/>
    </source>
</evidence>
<dbReference type="InterPro" id="IPR035093">
    <property type="entry name" value="RelE/ParE_toxin_dom_sf"/>
</dbReference>
<dbReference type="KEGG" id="dalk:DSCA_12360"/>
<accession>A0A5K7YE68</accession>
<dbReference type="EMBL" id="AP021874">
    <property type="protein sequence ID" value="BBO67306.1"/>
    <property type="molecule type" value="Genomic_DNA"/>
</dbReference>
<dbReference type="Pfam" id="PF05016">
    <property type="entry name" value="ParE_toxin"/>
    <property type="match status" value="1"/>
</dbReference>
<keyword evidence="2" id="KW-1277">Toxin-antitoxin system</keyword>